<feature type="binding site" description="in other chain" evidence="6">
    <location>
        <begin position="112"/>
        <end position="113"/>
    </location>
    <ligand>
        <name>pyridoxal 5'-phosphate</name>
        <dbReference type="ChEBI" id="CHEBI:597326"/>
        <note>ligand shared between dimeric partners</note>
    </ligand>
</feature>
<feature type="domain" description="Aminotransferase class I/classII large" evidence="7">
    <location>
        <begin position="44"/>
        <end position="388"/>
    </location>
</feature>
<dbReference type="FunFam" id="3.90.1150.10:FF:000004">
    <property type="entry name" value="2-amino-3-ketobutyrate coenzyme A ligase"/>
    <property type="match status" value="1"/>
</dbReference>
<feature type="binding site" description="in other chain" evidence="6">
    <location>
        <position position="186"/>
    </location>
    <ligand>
        <name>pyridoxal 5'-phosphate</name>
        <dbReference type="ChEBI" id="CHEBI:597326"/>
        <note>ligand shared between dimeric partners</note>
    </ligand>
</feature>
<feature type="binding site" evidence="6">
    <location>
        <begin position="275"/>
        <end position="276"/>
    </location>
    <ligand>
        <name>pyridoxal 5'-phosphate</name>
        <dbReference type="ChEBI" id="CHEBI:597326"/>
        <note>ligand shared between dimeric partners</note>
    </ligand>
</feature>
<proteinExistence type="inferred from homology"/>
<dbReference type="CDD" id="cd06454">
    <property type="entry name" value="KBL_like"/>
    <property type="match status" value="1"/>
</dbReference>
<dbReference type="EMBL" id="DXFQ01000092">
    <property type="protein sequence ID" value="HIX20002.1"/>
    <property type="molecule type" value="Genomic_DNA"/>
</dbReference>
<comment type="caution">
    <text evidence="8">The sequence shown here is derived from an EMBL/GenBank/DDBJ whole genome shotgun (WGS) entry which is preliminary data.</text>
</comment>
<comment type="similarity">
    <text evidence="2">Belongs to the class-II pyridoxal-phosphate-dependent aminotransferase family. BioF subfamily.</text>
</comment>
<dbReference type="Gene3D" id="3.40.640.10">
    <property type="entry name" value="Type I PLP-dependent aspartate aminotransferase-like (Major domain)"/>
    <property type="match status" value="1"/>
</dbReference>
<dbReference type="InterPro" id="IPR015422">
    <property type="entry name" value="PyrdxlP-dep_Trfase_small"/>
</dbReference>
<dbReference type="EC" id="2.3.1.29" evidence="6"/>
<evidence type="ECO:0000256" key="5">
    <source>
        <dbReference type="ARBA" id="ARBA00023315"/>
    </source>
</evidence>
<protein>
    <recommendedName>
        <fullName evidence="6">2-amino-3-ketobutyrate coenzyme A ligase</fullName>
        <shortName evidence="6">AKB ligase</shortName>
        <ecNumber evidence="6">2.3.1.29</ecNumber>
    </recommendedName>
    <alternativeName>
        <fullName evidence="6">Glycine acetyltransferase</fullName>
    </alternativeName>
</protein>
<comment type="cofactor">
    <cofactor evidence="6">
        <name>pyridoxal 5'-phosphate</name>
        <dbReference type="ChEBI" id="CHEBI:597326"/>
    </cofactor>
    <text evidence="6">Binds 1 pyridoxal phosphate per subunit.</text>
</comment>
<dbReference type="GO" id="GO:0008890">
    <property type="term" value="F:glycine C-acetyltransferase activity"/>
    <property type="evidence" value="ECO:0007669"/>
    <property type="project" value="UniProtKB-UniRule"/>
</dbReference>
<dbReference type="GO" id="GO:0030170">
    <property type="term" value="F:pyridoxal phosphate binding"/>
    <property type="evidence" value="ECO:0007669"/>
    <property type="project" value="UniProtKB-UniRule"/>
</dbReference>
<evidence type="ECO:0000256" key="3">
    <source>
        <dbReference type="ARBA" id="ARBA00022679"/>
    </source>
</evidence>
<evidence type="ECO:0000313" key="8">
    <source>
        <dbReference type="EMBL" id="HIX20002.1"/>
    </source>
</evidence>
<accession>A0A9D2AHC4</accession>
<evidence type="ECO:0000313" key="9">
    <source>
        <dbReference type="Proteomes" id="UP000823964"/>
    </source>
</evidence>
<dbReference type="Gene3D" id="3.90.1150.10">
    <property type="entry name" value="Aspartate Aminotransferase, domain 1"/>
    <property type="match status" value="1"/>
</dbReference>
<dbReference type="Pfam" id="PF00155">
    <property type="entry name" value="Aminotran_1_2"/>
    <property type="match status" value="1"/>
</dbReference>
<sequence length="399" mass="43500">MYNTDFKNRLVSDLDAMKAAGLFKQERYIHTPQFSEVGLRDGSRVINMCANNYLGLANNPVLEETAREAIKRWGFGMASVRFICGTQTLHRELEERLSAFLGTEDTILFGSCFDANGGLFEALLGKEDAIVSDSLNHASIIDGVRLCKAARYRYNNNDMADLEAKLQEAKANGARTILISTDGVFSMDGIIASLDKIHALAEKYGALVHFDESHATGVLGKRGRGTHEHCGLFGKIDITSGTFGKALGGASGGYVSARQEIIDTLRQKARPYLFSNSVMPAIAATTIKVLDMLEASTELTERVQHNAAYFRKGMEQCGFTLAGAGHAIVPVMIGDAALSQKMSDRLLELGVYAMGFFYPVVPKNQARIRTQISAAHTEEQLDRAIEAFATAGRELGLIK</sequence>
<dbReference type="Proteomes" id="UP000823964">
    <property type="component" value="Unassembled WGS sequence"/>
</dbReference>
<dbReference type="SUPFAM" id="SSF53383">
    <property type="entry name" value="PLP-dependent transferases"/>
    <property type="match status" value="1"/>
</dbReference>
<dbReference type="PROSITE" id="PS00599">
    <property type="entry name" value="AA_TRANSFER_CLASS_2"/>
    <property type="match status" value="1"/>
</dbReference>
<dbReference type="PANTHER" id="PTHR13693:SF102">
    <property type="entry name" value="2-AMINO-3-KETOBUTYRATE COENZYME A LIGASE, MITOCHONDRIAL"/>
    <property type="match status" value="1"/>
</dbReference>
<dbReference type="InterPro" id="IPR015421">
    <property type="entry name" value="PyrdxlP-dep_Trfase_major"/>
</dbReference>
<comment type="pathway">
    <text evidence="6">Amino-acid degradation; L-threonine degradation via oxydo-reductase pathway; glycine from L-threonine: step 2/2.</text>
</comment>
<feature type="binding site" description="in other chain" evidence="6">
    <location>
        <begin position="242"/>
        <end position="245"/>
    </location>
    <ligand>
        <name>pyridoxal 5'-phosphate</name>
        <dbReference type="ChEBI" id="CHEBI:597326"/>
        <note>ligand shared between dimeric partners</note>
    </ligand>
</feature>
<dbReference type="NCBIfam" id="TIGR01822">
    <property type="entry name" value="2am3keto_CoA"/>
    <property type="match status" value="1"/>
</dbReference>
<dbReference type="NCBIfam" id="NF005394">
    <property type="entry name" value="PRK06939.1"/>
    <property type="match status" value="1"/>
</dbReference>
<feature type="binding site" description="in other chain" evidence="6">
    <location>
        <begin position="211"/>
        <end position="214"/>
    </location>
    <ligand>
        <name>pyridoxal 5'-phosphate</name>
        <dbReference type="ChEBI" id="CHEBI:597326"/>
        <note>ligand shared between dimeric partners</note>
    </ligand>
</feature>
<dbReference type="GO" id="GO:0019518">
    <property type="term" value="P:L-threonine catabolic process to glycine"/>
    <property type="evidence" value="ECO:0007669"/>
    <property type="project" value="UniProtKB-UniRule"/>
</dbReference>
<feature type="modified residue" description="N6-(pyridoxal phosphate)lysine" evidence="6">
    <location>
        <position position="245"/>
    </location>
</feature>
<feature type="binding site" evidence="6">
    <location>
        <position position="137"/>
    </location>
    <ligand>
        <name>substrate</name>
    </ligand>
</feature>
<reference evidence="8" key="2">
    <citation type="submission" date="2021-04" db="EMBL/GenBank/DDBJ databases">
        <authorList>
            <person name="Gilroy R."/>
        </authorList>
    </citation>
    <scope>NUCLEOTIDE SEQUENCE</scope>
    <source>
        <strain evidence="8">14975</strain>
    </source>
</reference>
<keyword evidence="4 6" id="KW-0663">Pyridoxal phosphate</keyword>
<dbReference type="PANTHER" id="PTHR13693">
    <property type="entry name" value="CLASS II AMINOTRANSFERASE/8-AMINO-7-OXONONANOATE SYNTHASE"/>
    <property type="match status" value="1"/>
</dbReference>
<organism evidence="8 9">
    <name type="scientific">Candidatus Akkermansia intestinigallinarum</name>
    <dbReference type="NCBI Taxonomy" id="2838431"/>
    <lineage>
        <taxon>Bacteria</taxon>
        <taxon>Pseudomonadati</taxon>
        <taxon>Verrucomicrobiota</taxon>
        <taxon>Verrucomicrobiia</taxon>
        <taxon>Verrucomicrobiales</taxon>
        <taxon>Akkermansiaceae</taxon>
        <taxon>Akkermansia</taxon>
    </lineage>
</organism>
<keyword evidence="5 6" id="KW-0012">Acyltransferase</keyword>
<dbReference type="GO" id="GO:0005829">
    <property type="term" value="C:cytosol"/>
    <property type="evidence" value="ECO:0007669"/>
    <property type="project" value="TreeGrafter"/>
</dbReference>
<reference evidence="8" key="1">
    <citation type="journal article" date="2021" name="PeerJ">
        <title>Extensive microbial diversity within the chicken gut microbiome revealed by metagenomics and culture.</title>
        <authorList>
            <person name="Gilroy R."/>
            <person name="Ravi A."/>
            <person name="Getino M."/>
            <person name="Pursley I."/>
            <person name="Horton D.L."/>
            <person name="Alikhan N.F."/>
            <person name="Baker D."/>
            <person name="Gharbi K."/>
            <person name="Hall N."/>
            <person name="Watson M."/>
            <person name="Adriaenssens E.M."/>
            <person name="Foster-Nyarko E."/>
            <person name="Jarju S."/>
            <person name="Secka A."/>
            <person name="Antonio M."/>
            <person name="Oren A."/>
            <person name="Chaudhuri R.R."/>
            <person name="La Ragione R."/>
            <person name="Hildebrand F."/>
            <person name="Pallen M.J."/>
        </authorList>
    </citation>
    <scope>NUCLEOTIDE SEQUENCE</scope>
    <source>
        <strain evidence="8">14975</strain>
    </source>
</reference>
<evidence type="ECO:0000256" key="6">
    <source>
        <dbReference type="HAMAP-Rule" id="MF_00985"/>
    </source>
</evidence>
<comment type="subunit">
    <text evidence="6">Homodimer.</text>
</comment>
<keyword evidence="3 6" id="KW-0808">Transferase</keyword>
<comment type="pathway">
    <text evidence="1">Cofactor biosynthesis; biotin biosynthesis.</text>
</comment>
<name>A0A9D2AHC4_9BACT</name>
<gene>
    <name evidence="6" type="primary">kbl</name>
    <name evidence="8" type="ORF">H9862_05290</name>
</gene>
<dbReference type="HAMAP" id="MF_00985">
    <property type="entry name" value="2am3keto_CoA_ligase"/>
    <property type="match status" value="1"/>
</dbReference>
<comment type="catalytic activity">
    <reaction evidence="6">
        <text>glycine + acetyl-CoA = (2S)-2-amino-3-oxobutanoate + CoA</text>
        <dbReference type="Rhea" id="RHEA:20736"/>
        <dbReference type="ChEBI" id="CHEBI:57287"/>
        <dbReference type="ChEBI" id="CHEBI:57288"/>
        <dbReference type="ChEBI" id="CHEBI:57305"/>
        <dbReference type="ChEBI" id="CHEBI:78948"/>
        <dbReference type="EC" id="2.3.1.29"/>
    </reaction>
</comment>
<dbReference type="FunFam" id="3.40.640.10:FF:000006">
    <property type="entry name" value="5-aminolevulinate synthase, mitochondrial"/>
    <property type="match status" value="1"/>
</dbReference>
<evidence type="ECO:0000259" key="7">
    <source>
        <dbReference type="Pfam" id="PF00155"/>
    </source>
</evidence>
<evidence type="ECO:0000256" key="4">
    <source>
        <dbReference type="ARBA" id="ARBA00022898"/>
    </source>
</evidence>
<dbReference type="InterPro" id="IPR001917">
    <property type="entry name" value="Aminotrans_II_pyridoxalP_BS"/>
</dbReference>
<dbReference type="InterPro" id="IPR015424">
    <property type="entry name" value="PyrdxlP-dep_Trfase"/>
</dbReference>
<dbReference type="InterPro" id="IPR004839">
    <property type="entry name" value="Aminotransferase_I/II_large"/>
</dbReference>
<dbReference type="InterPro" id="IPR011282">
    <property type="entry name" value="2am3keto_CoA_ligase"/>
</dbReference>
<evidence type="ECO:0000256" key="1">
    <source>
        <dbReference type="ARBA" id="ARBA00004746"/>
    </source>
</evidence>
<evidence type="ECO:0000256" key="2">
    <source>
        <dbReference type="ARBA" id="ARBA00010008"/>
    </source>
</evidence>
<comment type="function">
    <text evidence="6">Catalyzes the cleavage of 2-amino-3-ketobutyrate to glycine and acetyl-CoA.</text>
</comment>
<feature type="binding site" evidence="6">
    <location>
        <position position="369"/>
    </location>
    <ligand>
        <name>substrate</name>
    </ligand>
</feature>
<dbReference type="InterPro" id="IPR050087">
    <property type="entry name" value="AON_synthase_class-II"/>
</dbReference>
<dbReference type="AlphaFoldDB" id="A0A9D2AHC4"/>